<dbReference type="GO" id="GO:0002116">
    <property type="term" value="C:semaphorin receptor complex"/>
    <property type="evidence" value="ECO:0007669"/>
    <property type="project" value="TreeGrafter"/>
</dbReference>
<dbReference type="InterPro" id="IPR031148">
    <property type="entry name" value="Plexin"/>
</dbReference>
<evidence type="ECO:0000256" key="1">
    <source>
        <dbReference type="SAM" id="MobiDB-lite"/>
    </source>
</evidence>
<reference evidence="4 5" key="1">
    <citation type="submission" date="2019-08" db="EMBL/GenBank/DDBJ databases">
        <authorList>
            <person name="Alioto T."/>
            <person name="Alioto T."/>
            <person name="Gomez Garrido J."/>
        </authorList>
    </citation>
    <scope>NUCLEOTIDE SEQUENCE [LARGE SCALE GENOMIC DNA]</scope>
</reference>
<dbReference type="GO" id="GO:0030334">
    <property type="term" value="P:regulation of cell migration"/>
    <property type="evidence" value="ECO:0007669"/>
    <property type="project" value="TreeGrafter"/>
</dbReference>
<feature type="domain" description="IPT/TIG" evidence="3">
    <location>
        <begin position="263"/>
        <end position="354"/>
    </location>
</feature>
<feature type="compositionally biased region" description="Basic and acidic residues" evidence="1">
    <location>
        <begin position="704"/>
        <end position="721"/>
    </location>
</feature>
<dbReference type="InterPro" id="IPR013783">
    <property type="entry name" value="Ig-like_fold"/>
</dbReference>
<dbReference type="Gene3D" id="2.60.40.10">
    <property type="entry name" value="Immunoglobulins"/>
    <property type="match status" value="3"/>
</dbReference>
<dbReference type="Proteomes" id="UP000325440">
    <property type="component" value="Unassembled WGS sequence"/>
</dbReference>
<dbReference type="SUPFAM" id="SSF81296">
    <property type="entry name" value="E set domains"/>
    <property type="match status" value="1"/>
</dbReference>
<dbReference type="InterPro" id="IPR014756">
    <property type="entry name" value="Ig_E-set"/>
</dbReference>
<evidence type="ECO:0000313" key="4">
    <source>
        <dbReference type="EMBL" id="VVC35601.1"/>
    </source>
</evidence>
<feature type="domain" description="IPT/TIG" evidence="3">
    <location>
        <begin position="355"/>
        <end position="446"/>
    </location>
</feature>
<feature type="domain" description="IPT/TIG" evidence="3">
    <location>
        <begin position="448"/>
        <end position="543"/>
    </location>
</feature>
<dbReference type="InterPro" id="IPR002909">
    <property type="entry name" value="IPT_dom"/>
</dbReference>
<keyword evidence="2" id="KW-0812">Transmembrane</keyword>
<evidence type="ECO:0000256" key="2">
    <source>
        <dbReference type="SAM" id="Phobius"/>
    </source>
</evidence>
<dbReference type="OrthoDB" id="6599912at2759"/>
<keyword evidence="5" id="KW-1185">Reference proteome</keyword>
<protein>
    <submittedName>
        <fullName evidence="4">IPT domain,Immunoglobulin E-set,Immunoglobulin-like fold</fullName>
    </submittedName>
</protein>
<keyword evidence="2" id="KW-1133">Transmembrane helix</keyword>
<dbReference type="SMART" id="SM00429">
    <property type="entry name" value="IPT"/>
    <property type="match status" value="3"/>
</dbReference>
<dbReference type="EMBL" id="CABPRJ010001427">
    <property type="protein sequence ID" value="VVC35601.1"/>
    <property type="molecule type" value="Genomic_DNA"/>
</dbReference>
<dbReference type="GO" id="GO:0048731">
    <property type="term" value="P:system development"/>
    <property type="evidence" value="ECO:0007669"/>
    <property type="project" value="UniProtKB-ARBA"/>
</dbReference>
<evidence type="ECO:0000259" key="3">
    <source>
        <dbReference type="SMART" id="SM00429"/>
    </source>
</evidence>
<dbReference type="GO" id="GO:0017154">
    <property type="term" value="F:semaphorin receptor activity"/>
    <property type="evidence" value="ECO:0007669"/>
    <property type="project" value="InterPro"/>
</dbReference>
<dbReference type="PANTHER" id="PTHR22625">
    <property type="entry name" value="PLEXIN"/>
    <property type="match status" value="1"/>
</dbReference>
<dbReference type="AlphaFoldDB" id="A0A5E4MTN7"/>
<proteinExistence type="predicted"/>
<dbReference type="PANTHER" id="PTHR22625:SF70">
    <property type="entry name" value="PLEXIN A, ISOFORM A"/>
    <property type="match status" value="1"/>
</dbReference>
<dbReference type="GO" id="GO:0048468">
    <property type="term" value="P:cell development"/>
    <property type="evidence" value="ECO:0007669"/>
    <property type="project" value="UniProtKB-ARBA"/>
</dbReference>
<feature type="region of interest" description="Disordered" evidence="1">
    <location>
        <begin position="692"/>
        <end position="721"/>
    </location>
</feature>
<accession>A0A5E4MTN7</accession>
<dbReference type="Pfam" id="PF01833">
    <property type="entry name" value="TIG"/>
    <property type="match status" value="2"/>
</dbReference>
<gene>
    <name evidence="4" type="ORF">CINCED_3A003466</name>
</gene>
<sequence>MVGFGNNELLYFKRFSIDQCLRIAMVLMMFSRATGDGSSEPRSVDCSLLRTCARCAAQPCDWSMERQTCANRSANERKTIGLTVRDESHCPRFSSVRKSAFVNVPFYNAVDILNDTIGFVSMINKTKIICCLDRCIGAVVQKNKIVCRSVKNASLDIFTENKRPLQYDFYVTFNNVTLRFDNSADYYFAVYDHDCGDAADADCAVCLWTDNEYMHYLKLCSSRNRCTGPYKYYKKKYADDYRKRVPSAAANQTVRVACPDVIRVRAVEPLRASIAGDATVTIAVVNHRVLAENQTVVVTVAGRNCNGPKTEGDETIVCTVAGTPSEPEVEGPAVVRYGSSPTLIVTSPQTVKFVRPAVTDVRPAYGPLEGGSLLTVSGEFLDAGAAARVSIGNVSACELTGPRSGNVITCTTGPGRVAAAGLIEVEFDGRYFSVHRGPGTKTFEYVDGPRLEPGQRLEGIASGGTNITVTGSNFRSTHTTYYVCVYNTAGRVCGPGCHVITQVSMRCQLPKFDWEKSLLAHPLKLIVELSTKFSAEQTEFWFRETRLPEIEIHPDPVFADFELNVRNDSLAVLKINGRGLGRGFTVDELDVRFQRNPADRPCKYVTMSRIDLLCFPPRPADVLRNLTRLGIVVTVGGSVSHVHEKRTPPYGDYTPTTQNGYRHHRPTPHGDEYRSTFNNPVTHNDERFYRHTAPDDDDYQSTPHHRDPHSTLRDDGFRGTPKKNDLRSDLGIWILTLVVITLLFTGGILILCNLKNMHRSFTPTATALQPMRKS</sequence>
<evidence type="ECO:0000313" key="5">
    <source>
        <dbReference type="Proteomes" id="UP000325440"/>
    </source>
</evidence>
<name>A0A5E4MTN7_9HEMI</name>
<dbReference type="GO" id="GO:0005886">
    <property type="term" value="C:plasma membrane"/>
    <property type="evidence" value="ECO:0007669"/>
    <property type="project" value="TreeGrafter"/>
</dbReference>
<keyword evidence="2" id="KW-0472">Membrane</keyword>
<organism evidence="4 5">
    <name type="scientific">Cinara cedri</name>
    <dbReference type="NCBI Taxonomy" id="506608"/>
    <lineage>
        <taxon>Eukaryota</taxon>
        <taxon>Metazoa</taxon>
        <taxon>Ecdysozoa</taxon>
        <taxon>Arthropoda</taxon>
        <taxon>Hexapoda</taxon>
        <taxon>Insecta</taxon>
        <taxon>Pterygota</taxon>
        <taxon>Neoptera</taxon>
        <taxon>Paraneoptera</taxon>
        <taxon>Hemiptera</taxon>
        <taxon>Sternorrhyncha</taxon>
        <taxon>Aphidomorpha</taxon>
        <taxon>Aphidoidea</taxon>
        <taxon>Aphididae</taxon>
        <taxon>Lachninae</taxon>
        <taxon>Cinara</taxon>
    </lineage>
</organism>
<feature type="transmembrane region" description="Helical" evidence="2">
    <location>
        <begin position="730"/>
        <end position="752"/>
    </location>
</feature>